<reference evidence="2" key="1">
    <citation type="journal article" date="2023" name="Nat. Plants">
        <title>Single-cell RNA sequencing provides a high-resolution roadmap for understanding the multicellular compartmentation of specialized metabolism.</title>
        <authorList>
            <person name="Sun S."/>
            <person name="Shen X."/>
            <person name="Li Y."/>
            <person name="Li Y."/>
            <person name="Wang S."/>
            <person name="Li R."/>
            <person name="Zhang H."/>
            <person name="Shen G."/>
            <person name="Guo B."/>
            <person name="Wei J."/>
            <person name="Xu J."/>
            <person name="St-Pierre B."/>
            <person name="Chen S."/>
            <person name="Sun C."/>
        </authorList>
    </citation>
    <scope>NUCLEOTIDE SEQUENCE [LARGE SCALE GENOMIC DNA]</scope>
</reference>
<comment type="caution">
    <text evidence="1">The sequence shown here is derived from an EMBL/GenBank/DDBJ whole genome shotgun (WGS) entry which is preliminary data.</text>
</comment>
<accession>A0ACC0A133</accession>
<dbReference type="EMBL" id="CM044707">
    <property type="protein sequence ID" value="KAI5654276.1"/>
    <property type="molecule type" value="Genomic_DNA"/>
</dbReference>
<evidence type="ECO:0000313" key="1">
    <source>
        <dbReference type="EMBL" id="KAI5654276.1"/>
    </source>
</evidence>
<gene>
    <name evidence="1" type="ORF">M9H77_31463</name>
</gene>
<proteinExistence type="predicted"/>
<name>A0ACC0A133_CATRO</name>
<sequence>MDLFSYFLEVIYSLISQAAWFTSATPVCWRILRPSALTIGVVIGNDHTYWATQHASHVEVCHQWRQHIRDGPVLPEVDDMATGVIQGPPSSPTQIASFAKKVQTVIHKCMVSISVQPSRRRPSEPEPDGGTRRVKRSAHRMPGGRVRGEQAPAPPHPGRQGHADRVEEREGFISLTLAFYFMYSGFISVNNDKNDHSNKNYAVSSESDDDDNTDAREEDIQTPINPVIENTVTQWQSSQWFNSERYDYIQSKTFLDMG</sequence>
<dbReference type="Proteomes" id="UP001060085">
    <property type="component" value="Linkage Group LG07"/>
</dbReference>
<evidence type="ECO:0000313" key="2">
    <source>
        <dbReference type="Proteomes" id="UP001060085"/>
    </source>
</evidence>
<keyword evidence="2" id="KW-1185">Reference proteome</keyword>
<protein>
    <submittedName>
        <fullName evidence="1">Uncharacterized protein</fullName>
    </submittedName>
</protein>
<organism evidence="1 2">
    <name type="scientific">Catharanthus roseus</name>
    <name type="common">Madagascar periwinkle</name>
    <name type="synonym">Vinca rosea</name>
    <dbReference type="NCBI Taxonomy" id="4058"/>
    <lineage>
        <taxon>Eukaryota</taxon>
        <taxon>Viridiplantae</taxon>
        <taxon>Streptophyta</taxon>
        <taxon>Embryophyta</taxon>
        <taxon>Tracheophyta</taxon>
        <taxon>Spermatophyta</taxon>
        <taxon>Magnoliopsida</taxon>
        <taxon>eudicotyledons</taxon>
        <taxon>Gunneridae</taxon>
        <taxon>Pentapetalae</taxon>
        <taxon>asterids</taxon>
        <taxon>lamiids</taxon>
        <taxon>Gentianales</taxon>
        <taxon>Apocynaceae</taxon>
        <taxon>Rauvolfioideae</taxon>
        <taxon>Vinceae</taxon>
        <taxon>Catharanthinae</taxon>
        <taxon>Catharanthus</taxon>
    </lineage>
</organism>